<proteinExistence type="predicted"/>
<dbReference type="RefSeq" id="WP_332921378.1">
    <property type="nucleotide sequence ID" value="NZ_AP025292.1"/>
</dbReference>
<dbReference type="InterPro" id="IPR036188">
    <property type="entry name" value="FAD/NAD-bd_sf"/>
</dbReference>
<evidence type="ECO:0000313" key="3">
    <source>
        <dbReference type="Proteomes" id="UP001354989"/>
    </source>
</evidence>
<reference evidence="2 3" key="1">
    <citation type="submission" date="2021-12" db="EMBL/GenBank/DDBJ databases">
        <title>Genome sequencing of bacteria with rrn-lacking chromosome and rrn-plasmid.</title>
        <authorList>
            <person name="Anda M."/>
            <person name="Iwasaki W."/>
        </authorList>
    </citation>
    <scope>NUCLEOTIDE SEQUENCE [LARGE SCALE GENOMIC DNA]</scope>
    <source>
        <strain evidence="2 3">NBRC 101262</strain>
    </source>
</reference>
<evidence type="ECO:0000259" key="1">
    <source>
        <dbReference type="Pfam" id="PF01266"/>
    </source>
</evidence>
<dbReference type="PANTHER" id="PTHR13847">
    <property type="entry name" value="SARCOSINE DEHYDROGENASE-RELATED"/>
    <property type="match status" value="1"/>
</dbReference>
<gene>
    <name evidence="2" type="ORF">PEPS_24210</name>
</gene>
<dbReference type="Pfam" id="PF01266">
    <property type="entry name" value="DAO"/>
    <property type="match status" value="1"/>
</dbReference>
<dbReference type="InterPro" id="IPR006076">
    <property type="entry name" value="FAD-dep_OxRdtase"/>
</dbReference>
<dbReference type="EMBL" id="AP025292">
    <property type="protein sequence ID" value="BDD00141.1"/>
    <property type="molecule type" value="Genomic_DNA"/>
</dbReference>
<feature type="domain" description="FAD dependent oxidoreductase" evidence="1">
    <location>
        <begin position="5"/>
        <end position="324"/>
    </location>
</feature>
<dbReference type="SUPFAM" id="SSF54373">
    <property type="entry name" value="FAD-linked reductases, C-terminal domain"/>
    <property type="match status" value="1"/>
</dbReference>
<organism evidence="2 3">
    <name type="scientific">Persicobacter psychrovividus</name>
    <dbReference type="NCBI Taxonomy" id="387638"/>
    <lineage>
        <taxon>Bacteria</taxon>
        <taxon>Pseudomonadati</taxon>
        <taxon>Bacteroidota</taxon>
        <taxon>Cytophagia</taxon>
        <taxon>Cytophagales</taxon>
        <taxon>Persicobacteraceae</taxon>
        <taxon>Persicobacter</taxon>
    </lineage>
</organism>
<keyword evidence="3" id="KW-1185">Reference proteome</keyword>
<name>A0ABN6LAU9_9BACT</name>
<dbReference type="SUPFAM" id="SSF51971">
    <property type="entry name" value="Nucleotide-binding domain"/>
    <property type="match status" value="1"/>
</dbReference>
<dbReference type="Gene3D" id="3.30.9.10">
    <property type="entry name" value="D-Amino Acid Oxidase, subunit A, domain 2"/>
    <property type="match status" value="1"/>
</dbReference>
<sequence length="346" mass="39029">MQSYDYIIIGQGIAGTVLSFQLKAEGCRVLVINKTDQNSSSRVAGGLLNPLTGRKIVLSWKAEELFPYLWPFYREMESATKTHFLHPISIYRPYAEIADQNDLSGKSADHRYEPFIENLNAVAEEGIHAPIGGVSMLQSGWADLNPLLDAYRTYLGEDYLEEVFDEQELHHSSEGVKYKGYTAKGIIYAQGKSVAESQYWNWLPFRPVRGEVLMFKSDRELEKIYNKGVFVLPMGNGLYKTGSTYDHADLSNAITEKGKRIITEKLAAFWQLPFELVKHQAGVRPATKDRRPFVGQHPEYSNIYIFGGLGSKGVSLAPYFGAALKSLLLHQKPISEEVSILRYFKS</sequence>
<protein>
    <submittedName>
        <fullName evidence="2">FAD-dependent oxidoreductase</fullName>
    </submittedName>
</protein>
<dbReference type="Proteomes" id="UP001354989">
    <property type="component" value="Chromosome"/>
</dbReference>
<evidence type="ECO:0000313" key="2">
    <source>
        <dbReference type="EMBL" id="BDD00141.1"/>
    </source>
</evidence>
<dbReference type="Gene3D" id="3.50.50.60">
    <property type="entry name" value="FAD/NAD(P)-binding domain"/>
    <property type="match status" value="1"/>
</dbReference>
<accession>A0ABN6LAU9</accession>